<reference evidence="1" key="1">
    <citation type="journal article" date="2014" name="Genome Biol. Evol.">
        <title>Pangenome evidence for extensive interdomain horizontal transfer affecting lineage core and shell genes in uncultured planktonic thaumarchaeota and euryarchaeota.</title>
        <authorList>
            <person name="Deschamps P."/>
            <person name="Zivanovic Y."/>
            <person name="Moreira D."/>
            <person name="Rodriguez-Valera F."/>
            <person name="Lopez-Garcia P."/>
        </authorList>
    </citation>
    <scope>NUCLEOTIDE SEQUENCE</scope>
</reference>
<dbReference type="AlphaFoldDB" id="A0A075I5B6"/>
<dbReference type="Gene3D" id="3.10.129.10">
    <property type="entry name" value="Hotdog Thioesterase"/>
    <property type="match status" value="1"/>
</dbReference>
<protein>
    <recommendedName>
        <fullName evidence="2">Thioesterase</fullName>
    </recommendedName>
</protein>
<accession>A0A075I5B6</accession>
<dbReference type="InterPro" id="IPR027961">
    <property type="entry name" value="DUF4442"/>
</dbReference>
<organism evidence="1">
    <name type="scientific">uncultured marine group II/III euryarchaeote SAT1000_19_E11</name>
    <dbReference type="NCBI Taxonomy" id="1456566"/>
    <lineage>
        <taxon>Archaea</taxon>
        <taxon>Methanobacteriati</taxon>
        <taxon>Methanobacteriota</taxon>
        <taxon>environmental samples</taxon>
    </lineage>
</organism>
<dbReference type="Pfam" id="PF14539">
    <property type="entry name" value="DUF4442"/>
    <property type="match status" value="1"/>
</dbReference>
<sequence>MPIDDSKLVAEYRGLRGPVKFRLFSLVSMPAARFAGLRLDQIDNEACVTSIPGGWRSQNPFKTMYWAVQGMGAELATGAAPFAMSRAMSEKLRMFVVGTEATFGKRAKGRIRFTCDGVSAARDAIEQSRSSGESVECDLKSVGRDSSGDIVSEWVFKWNFLVMDGS</sequence>
<dbReference type="InterPro" id="IPR029069">
    <property type="entry name" value="HotDog_dom_sf"/>
</dbReference>
<evidence type="ECO:0008006" key="2">
    <source>
        <dbReference type="Google" id="ProtNLM"/>
    </source>
</evidence>
<dbReference type="EMBL" id="KF901243">
    <property type="protein sequence ID" value="AIF23871.1"/>
    <property type="molecule type" value="Genomic_DNA"/>
</dbReference>
<dbReference type="SUPFAM" id="SSF54637">
    <property type="entry name" value="Thioesterase/thiol ester dehydrase-isomerase"/>
    <property type="match status" value="1"/>
</dbReference>
<name>A0A075I5B6_9EURY</name>
<evidence type="ECO:0000313" key="1">
    <source>
        <dbReference type="EMBL" id="AIF23871.1"/>
    </source>
</evidence>
<proteinExistence type="predicted"/>